<gene>
    <name evidence="1" type="primary">trmK</name>
    <name evidence="1" type="ORF">EFREU_v1c03550</name>
</gene>
<keyword evidence="1" id="KW-0489">Methyltransferase</keyword>
<dbReference type="PANTHER" id="PTHR38451">
    <property type="entry name" value="TRNA (ADENINE(22)-N(1))-METHYLTRANSFERASE"/>
    <property type="match status" value="1"/>
</dbReference>
<accession>A0A2K8NUD8</accession>
<reference evidence="1 2" key="1">
    <citation type="submission" date="2017-11" db="EMBL/GenBank/DDBJ databases">
        <title>Genome sequence of Entomoplasma freundtii BARC 318 (ATCC 51999).</title>
        <authorList>
            <person name="Lo W.-S."/>
            <person name="Gasparich G.E."/>
            <person name="Kuo C.-H."/>
        </authorList>
    </citation>
    <scope>NUCLEOTIDE SEQUENCE [LARGE SCALE GENOMIC DNA]</scope>
    <source>
        <strain evidence="1 2">BARC 318</strain>
    </source>
</reference>
<dbReference type="SUPFAM" id="SSF53335">
    <property type="entry name" value="S-adenosyl-L-methionine-dependent methyltransferases"/>
    <property type="match status" value="1"/>
</dbReference>
<dbReference type="GO" id="GO:0160105">
    <property type="term" value="F:tRNA (adenine(22)-N1)-methyltransferase activity"/>
    <property type="evidence" value="ECO:0007669"/>
    <property type="project" value="InterPro"/>
</dbReference>
<dbReference type="Proteomes" id="UP000232222">
    <property type="component" value="Chromosome"/>
</dbReference>
<dbReference type="InterPro" id="IPR029063">
    <property type="entry name" value="SAM-dependent_MTases_sf"/>
</dbReference>
<evidence type="ECO:0000313" key="1">
    <source>
        <dbReference type="EMBL" id="ATZ16381.1"/>
    </source>
</evidence>
<protein>
    <submittedName>
        <fullName evidence="1">tRNA (Adenine22-N1)-methyltransferase</fullName>
    </submittedName>
</protein>
<dbReference type="AlphaFoldDB" id="A0A2K8NUD8"/>
<dbReference type="OrthoDB" id="5881184at2"/>
<dbReference type="KEGG" id="efr:EFREU_v1c03550"/>
<dbReference type="Pfam" id="PF04816">
    <property type="entry name" value="TrmK"/>
    <property type="match status" value="1"/>
</dbReference>
<dbReference type="InterPro" id="IPR006901">
    <property type="entry name" value="TrmK"/>
</dbReference>
<proteinExistence type="predicted"/>
<sequence length="225" mass="25962">MKSNRLNRILALVPKNTKSLFDIGTDHGYLAIDSIKQRGVNHVYAVDNRPEPLKSAFQNVSKAQLLDKITLVLSDGLQFLTTNSAAFSPDSWCVIAGLGSQTILEILQKDNPIISTYLLCSNTNPWQLRQWANEHSFALTYETFFEEKNHPYWLIKIEKKVNCQTITDIEFGDFCWYKNNLAYKNYLQDLSQHLQKITSKISQDRQKTDHQSKIKALESYLSLWN</sequence>
<keyword evidence="1" id="KW-0808">Transferase</keyword>
<dbReference type="PANTHER" id="PTHR38451:SF1">
    <property type="entry name" value="TRNA (ADENINE(22)-N(1))-METHYLTRANSFERASE"/>
    <property type="match status" value="1"/>
</dbReference>
<dbReference type="PIRSF" id="PIRSF018637">
    <property type="entry name" value="TrmK"/>
    <property type="match status" value="1"/>
</dbReference>
<dbReference type="EMBL" id="CP024962">
    <property type="protein sequence ID" value="ATZ16381.1"/>
    <property type="molecule type" value="Genomic_DNA"/>
</dbReference>
<keyword evidence="2" id="KW-1185">Reference proteome</keyword>
<name>A0A2K8NUD8_9MOLU</name>
<dbReference type="GO" id="GO:0032259">
    <property type="term" value="P:methylation"/>
    <property type="evidence" value="ECO:0007669"/>
    <property type="project" value="UniProtKB-KW"/>
</dbReference>
<dbReference type="RefSeq" id="WP_100609331.1">
    <property type="nucleotide sequence ID" value="NZ_CP024962.1"/>
</dbReference>
<dbReference type="Gene3D" id="3.40.50.150">
    <property type="entry name" value="Vaccinia Virus protein VP39"/>
    <property type="match status" value="1"/>
</dbReference>
<evidence type="ECO:0000313" key="2">
    <source>
        <dbReference type="Proteomes" id="UP000232222"/>
    </source>
</evidence>
<organism evidence="1 2">
    <name type="scientific">Entomoplasma freundtii</name>
    <dbReference type="NCBI Taxonomy" id="74700"/>
    <lineage>
        <taxon>Bacteria</taxon>
        <taxon>Bacillati</taxon>
        <taxon>Mycoplasmatota</taxon>
        <taxon>Mollicutes</taxon>
        <taxon>Entomoplasmatales</taxon>
        <taxon>Entomoplasmataceae</taxon>
        <taxon>Entomoplasma</taxon>
    </lineage>
</organism>